<feature type="region of interest" description="Disordered" evidence="1">
    <location>
        <begin position="51"/>
        <end position="104"/>
    </location>
</feature>
<dbReference type="AlphaFoldDB" id="A0A4Z2FAS2"/>
<reference evidence="2 3" key="1">
    <citation type="submission" date="2019-03" db="EMBL/GenBank/DDBJ databases">
        <title>First draft genome of Liparis tanakae, snailfish: a comprehensive survey of snailfish specific genes.</title>
        <authorList>
            <person name="Kim W."/>
            <person name="Song I."/>
            <person name="Jeong J.-H."/>
            <person name="Kim D."/>
            <person name="Kim S."/>
            <person name="Ryu S."/>
            <person name="Song J.Y."/>
            <person name="Lee S.K."/>
        </authorList>
    </citation>
    <scope>NUCLEOTIDE SEQUENCE [LARGE SCALE GENOMIC DNA]</scope>
    <source>
        <tissue evidence="2">Muscle</tissue>
    </source>
</reference>
<proteinExistence type="predicted"/>
<dbReference type="Proteomes" id="UP000314294">
    <property type="component" value="Unassembled WGS sequence"/>
</dbReference>
<evidence type="ECO:0000256" key="1">
    <source>
        <dbReference type="SAM" id="MobiDB-lite"/>
    </source>
</evidence>
<feature type="compositionally biased region" description="Basic and acidic residues" evidence="1">
    <location>
        <begin position="54"/>
        <end position="64"/>
    </location>
</feature>
<dbReference type="EMBL" id="SRLO01001420">
    <property type="protein sequence ID" value="TNN37981.1"/>
    <property type="molecule type" value="Genomic_DNA"/>
</dbReference>
<sequence length="104" mass="11327">MVRVGSVAYTVPVKPVCSVMCREPSLETQLGSLESRGLDENQRDIINVQVHQPHANERPTEARHSPVHQRKGQEVEHGGGVQPTVQHDGGGFKLEHIAGQSGMT</sequence>
<evidence type="ECO:0000313" key="2">
    <source>
        <dbReference type="EMBL" id="TNN37981.1"/>
    </source>
</evidence>
<keyword evidence="3" id="KW-1185">Reference proteome</keyword>
<comment type="caution">
    <text evidence="2">The sequence shown here is derived from an EMBL/GenBank/DDBJ whole genome shotgun (WGS) entry which is preliminary data.</text>
</comment>
<organism evidence="2 3">
    <name type="scientific">Liparis tanakae</name>
    <name type="common">Tanaka's snailfish</name>
    <dbReference type="NCBI Taxonomy" id="230148"/>
    <lineage>
        <taxon>Eukaryota</taxon>
        <taxon>Metazoa</taxon>
        <taxon>Chordata</taxon>
        <taxon>Craniata</taxon>
        <taxon>Vertebrata</taxon>
        <taxon>Euteleostomi</taxon>
        <taxon>Actinopterygii</taxon>
        <taxon>Neopterygii</taxon>
        <taxon>Teleostei</taxon>
        <taxon>Neoteleostei</taxon>
        <taxon>Acanthomorphata</taxon>
        <taxon>Eupercaria</taxon>
        <taxon>Perciformes</taxon>
        <taxon>Cottioidei</taxon>
        <taxon>Cottales</taxon>
        <taxon>Liparidae</taxon>
        <taxon>Liparis</taxon>
    </lineage>
</organism>
<gene>
    <name evidence="2" type="ORF">EYF80_051860</name>
</gene>
<name>A0A4Z2FAS2_9TELE</name>
<protein>
    <submittedName>
        <fullName evidence="2">Uncharacterized protein</fullName>
    </submittedName>
</protein>
<evidence type="ECO:0000313" key="3">
    <source>
        <dbReference type="Proteomes" id="UP000314294"/>
    </source>
</evidence>
<accession>A0A4Z2FAS2</accession>